<proteinExistence type="predicted"/>
<name>A0AAC9BN72_9RALS</name>
<reference evidence="1 2" key="1">
    <citation type="submission" date="2015-09" db="EMBL/GenBank/DDBJ databases">
        <authorList>
            <person name="Xu Y."/>
            <person name="Nagy A."/>
            <person name="Liu N.T."/>
            <person name="Nou X."/>
        </authorList>
    </citation>
    <scope>NUCLEOTIDE SEQUENCE [LARGE SCALE GENOMIC DNA]</scope>
    <source>
        <strain evidence="1 2">FC1138</strain>
    </source>
</reference>
<organism evidence="1 2">
    <name type="scientific">Ralstonia insidiosa</name>
    <dbReference type="NCBI Taxonomy" id="190721"/>
    <lineage>
        <taxon>Bacteria</taxon>
        <taxon>Pseudomonadati</taxon>
        <taxon>Pseudomonadota</taxon>
        <taxon>Betaproteobacteria</taxon>
        <taxon>Burkholderiales</taxon>
        <taxon>Burkholderiaceae</taxon>
        <taxon>Ralstonia</taxon>
    </lineage>
</organism>
<dbReference type="GeneID" id="61530257"/>
<dbReference type="Proteomes" id="UP000077927">
    <property type="component" value="Chromosome 2"/>
</dbReference>
<dbReference type="KEGG" id="rin:ACS15_5362"/>
<gene>
    <name evidence="1" type="ORF">ACS15_5362</name>
</gene>
<dbReference type="EMBL" id="CP012606">
    <property type="protein sequence ID" value="ANH75708.1"/>
    <property type="molecule type" value="Genomic_DNA"/>
</dbReference>
<evidence type="ECO:0000313" key="1">
    <source>
        <dbReference type="EMBL" id="ANH75708.1"/>
    </source>
</evidence>
<dbReference type="RefSeq" id="WP_021193263.1">
    <property type="nucleotide sequence ID" value="NZ_CP012606.1"/>
</dbReference>
<evidence type="ECO:0000313" key="2">
    <source>
        <dbReference type="Proteomes" id="UP000077927"/>
    </source>
</evidence>
<protein>
    <submittedName>
        <fullName evidence="1">Uncharacterized protein</fullName>
    </submittedName>
</protein>
<accession>A0AAC9BN72</accession>
<dbReference type="AlphaFoldDB" id="A0AAC9BN72"/>
<sequence>MMISPIYHNKYKELVWFLLDTMVGENLAGKGQEEAPIFDMGGSKRCSVPT</sequence>